<reference evidence="9 10" key="2">
    <citation type="submission" date="2018-01" db="EMBL/GenBank/DDBJ databases">
        <title>Genomic study of Klebsiella pneumoniae.</title>
        <authorList>
            <person name="Yang Y."/>
            <person name="Bicalho R."/>
        </authorList>
    </citation>
    <scope>NUCLEOTIDE SEQUENCE [LARGE SCALE GENOMIC DNA]</scope>
    <source>
        <strain evidence="9 10">A8</strain>
    </source>
</reference>
<evidence type="ECO:0000313" key="9">
    <source>
        <dbReference type="EMBL" id="PLM97207.1"/>
    </source>
</evidence>
<evidence type="ECO:0000256" key="6">
    <source>
        <dbReference type="ARBA" id="ARBA00022989"/>
    </source>
</evidence>
<evidence type="ECO:0000256" key="2">
    <source>
        <dbReference type="ARBA" id="ARBA00006979"/>
    </source>
</evidence>
<comment type="subcellular location">
    <subcellularLocation>
        <location evidence="1">Cell inner membrane</location>
        <topology evidence="1">Multi-pass membrane protein</topology>
    </subcellularLocation>
    <subcellularLocation>
        <location evidence="8">Cell membrane</location>
        <topology evidence="8">Multi-pass membrane protein</topology>
    </subcellularLocation>
</comment>
<feature type="transmembrane region" description="Helical" evidence="8">
    <location>
        <begin position="12"/>
        <end position="32"/>
    </location>
</feature>
<dbReference type="InterPro" id="IPR005538">
    <property type="entry name" value="LrgA/CidA"/>
</dbReference>
<evidence type="ECO:0000256" key="4">
    <source>
        <dbReference type="ARBA" id="ARBA00022519"/>
    </source>
</evidence>
<dbReference type="GO" id="GO:0005886">
    <property type="term" value="C:plasma membrane"/>
    <property type="evidence" value="ECO:0007669"/>
    <property type="project" value="UniProtKB-SubCell"/>
</dbReference>
<feature type="transmembrane region" description="Helical" evidence="8">
    <location>
        <begin position="68"/>
        <end position="86"/>
    </location>
</feature>
<dbReference type="AlphaFoldDB" id="A0A2N4Z6Z7"/>
<reference evidence="9 10" key="1">
    <citation type="submission" date="2017-11" db="EMBL/GenBank/DDBJ databases">
        <authorList>
            <person name="Han C.G."/>
        </authorList>
    </citation>
    <scope>NUCLEOTIDE SEQUENCE [LARGE SCALE GENOMIC DNA]</scope>
    <source>
        <strain evidence="9 10">A8</strain>
    </source>
</reference>
<protein>
    <recommendedName>
        <fullName evidence="8">UPF0299 membrane protein CWN47_04150</fullName>
    </recommendedName>
</protein>
<accession>A0A2N4Z6Z7</accession>
<keyword evidence="7 8" id="KW-0472">Membrane</keyword>
<name>A0A2N4Z6Z7_KLEVA</name>
<dbReference type="Proteomes" id="UP000234412">
    <property type="component" value="Unassembled WGS sequence"/>
</dbReference>
<feature type="transmembrane region" description="Helical" evidence="8">
    <location>
        <begin position="92"/>
        <end position="113"/>
    </location>
</feature>
<organism evidence="9 10">
    <name type="scientific">Klebsiella variicola</name>
    <dbReference type="NCBI Taxonomy" id="244366"/>
    <lineage>
        <taxon>Bacteria</taxon>
        <taxon>Pseudomonadati</taxon>
        <taxon>Pseudomonadota</taxon>
        <taxon>Gammaproteobacteria</taxon>
        <taxon>Enterobacterales</taxon>
        <taxon>Enterobacteriaceae</taxon>
        <taxon>Klebsiella/Raoultella group</taxon>
        <taxon>Klebsiella</taxon>
        <taxon>Klebsiella pneumoniae complex</taxon>
    </lineage>
</organism>
<evidence type="ECO:0000256" key="8">
    <source>
        <dbReference type="HAMAP-Rule" id="MF_01144"/>
    </source>
</evidence>
<evidence type="ECO:0000256" key="5">
    <source>
        <dbReference type="ARBA" id="ARBA00022692"/>
    </source>
</evidence>
<dbReference type="HAMAP" id="MF_01144">
    <property type="entry name" value="UPF0299"/>
    <property type="match status" value="1"/>
</dbReference>
<keyword evidence="6 8" id="KW-1133">Transmembrane helix</keyword>
<proteinExistence type="inferred from homology"/>
<evidence type="ECO:0000313" key="10">
    <source>
        <dbReference type="Proteomes" id="UP000234412"/>
    </source>
</evidence>
<evidence type="ECO:0000256" key="1">
    <source>
        <dbReference type="ARBA" id="ARBA00004429"/>
    </source>
</evidence>
<dbReference type="EMBL" id="PIDP01000066">
    <property type="protein sequence ID" value="PLM97207.1"/>
    <property type="molecule type" value="Genomic_DNA"/>
</dbReference>
<keyword evidence="5 8" id="KW-0812">Transmembrane</keyword>
<gene>
    <name evidence="9" type="ORF">CWN47_04150</name>
</gene>
<dbReference type="Pfam" id="PF03788">
    <property type="entry name" value="LrgA"/>
    <property type="match status" value="1"/>
</dbReference>
<comment type="similarity">
    <text evidence="2 8">Belongs to the UPF0299 family.</text>
</comment>
<evidence type="ECO:0000256" key="3">
    <source>
        <dbReference type="ARBA" id="ARBA00022475"/>
    </source>
</evidence>
<evidence type="ECO:0000256" key="7">
    <source>
        <dbReference type="ARBA" id="ARBA00023136"/>
    </source>
</evidence>
<sequence>MSKSLTIIWQYLRAFVLIYACLYAGIFIAGLLPITIPGSIIGMLILFVLLALQIMPPQWVNPGCNIPIRYMALLFVSIGVGVMQYWDLLRAQLGPVVISCAISTLVVFVVVSWSSHLVHGERKVIGQKEKKNDA</sequence>
<comment type="caution">
    <text evidence="9">The sequence shown here is derived from an EMBL/GenBank/DDBJ whole genome shotgun (WGS) entry which is preliminary data.</text>
</comment>
<dbReference type="PANTHER" id="PTHR33931">
    <property type="entry name" value="HOLIN-LIKE PROTEIN CIDA-RELATED"/>
    <property type="match status" value="1"/>
</dbReference>
<keyword evidence="3 8" id="KW-1003">Cell membrane</keyword>
<dbReference type="NCBIfam" id="NF002494">
    <property type="entry name" value="PRK01821.1"/>
    <property type="match status" value="1"/>
</dbReference>
<dbReference type="InterPro" id="IPR022957">
    <property type="entry name" value="Uncharacterised_UPF0299"/>
</dbReference>
<keyword evidence="4" id="KW-0997">Cell inner membrane</keyword>
<dbReference type="PANTHER" id="PTHR33931:SF5">
    <property type="entry name" value="UPF0299 MEMBRANE PROTEIN YOHJ"/>
    <property type="match status" value="1"/>
</dbReference>
<feature type="transmembrane region" description="Helical" evidence="8">
    <location>
        <begin position="38"/>
        <end position="56"/>
    </location>
</feature>